<dbReference type="Proteomes" id="UP000026249">
    <property type="component" value="Unassembled WGS sequence"/>
</dbReference>
<organism evidence="1 2">
    <name type="scientific">Actibacterium mucosum KCTC 23349</name>
    <dbReference type="NCBI Taxonomy" id="1454373"/>
    <lineage>
        <taxon>Bacteria</taxon>
        <taxon>Pseudomonadati</taxon>
        <taxon>Pseudomonadota</taxon>
        <taxon>Alphaproteobacteria</taxon>
        <taxon>Rhodobacterales</taxon>
        <taxon>Roseobacteraceae</taxon>
        <taxon>Actibacterium</taxon>
    </lineage>
</organism>
<gene>
    <name evidence="1" type="ORF">ACMU_15650</name>
</gene>
<dbReference type="EMBL" id="JFKE01000005">
    <property type="protein sequence ID" value="KAJ55189.1"/>
    <property type="molecule type" value="Genomic_DNA"/>
</dbReference>
<evidence type="ECO:0000313" key="2">
    <source>
        <dbReference type="Proteomes" id="UP000026249"/>
    </source>
</evidence>
<evidence type="ECO:0000313" key="1">
    <source>
        <dbReference type="EMBL" id="KAJ55189.1"/>
    </source>
</evidence>
<protein>
    <recommendedName>
        <fullName evidence="3">Propanediol utilization protein</fullName>
    </recommendedName>
</protein>
<comment type="caution">
    <text evidence="1">The sequence shown here is derived from an EMBL/GenBank/DDBJ whole genome shotgun (WGS) entry which is preliminary data.</text>
</comment>
<accession>A0A037ZHT5</accession>
<name>A0A037ZHT5_9RHOB</name>
<proteinExistence type="predicted"/>
<dbReference type="RefSeq" id="WP_051588340.1">
    <property type="nucleotide sequence ID" value="NZ_JFKE01000005.1"/>
</dbReference>
<sequence>MIRVAGHFGEWLQGRLGPDGPVVLVTLPCTGVGVTARLMPGPAGLTDDAAALIATDRATAFLHGLGTRLASRIDLAPDCTPGMGTGMSTGALVALARIAGAQTDALPAACIAAEGASDPLMLSAPDRVLWASREGRVIAPAPAVPVAKIVGGFYGPAQPTDPTDNGFPDISDLWDRWQNAKTLPDIAAIAALSAQRTTALRGPADDPMSALADATGALGHIRAHTGAARGLVFEPGTVPAGIDESLTRAGLRDIRHFTTGGPT</sequence>
<dbReference type="OrthoDB" id="7687262at2"/>
<keyword evidence="2" id="KW-1185">Reference proteome</keyword>
<reference evidence="1 2" key="1">
    <citation type="submission" date="2014-03" db="EMBL/GenBank/DDBJ databases">
        <title>Draft Genome Sequence of Actibacterium mucosum KCTC 23349, a Marine Alphaproteobacterium with Complex Ionic Requirements Isolated from Mediterranean Seawater at Malvarrosa Beach, Valencia, Spain.</title>
        <authorList>
            <person name="Arahal D.R."/>
            <person name="Shao Z."/>
            <person name="Lai Q."/>
            <person name="Pujalte M.J."/>
        </authorList>
    </citation>
    <scope>NUCLEOTIDE SEQUENCE [LARGE SCALE GENOMIC DNA]</scope>
    <source>
        <strain evidence="1 2">KCTC 23349</strain>
    </source>
</reference>
<evidence type="ECO:0008006" key="3">
    <source>
        <dbReference type="Google" id="ProtNLM"/>
    </source>
</evidence>
<dbReference type="AlphaFoldDB" id="A0A037ZHT5"/>
<dbReference type="STRING" id="1454373.ACMU_15650"/>